<dbReference type="PANTHER" id="PTHR46268">
    <property type="entry name" value="STRESS RESPONSE PROTEIN NHAX"/>
    <property type="match status" value="1"/>
</dbReference>
<dbReference type="AlphaFoldDB" id="A0AA97FBG8"/>
<reference evidence="3 4" key="1">
    <citation type="submission" date="2019-09" db="EMBL/GenBank/DDBJ databases">
        <title>The complete genome of Methanoplanus sp. FWC-SCC4.</title>
        <authorList>
            <person name="Chen S.-C."/>
            <person name="Zhou Y.-Z."/>
            <person name="Lai M.-C."/>
        </authorList>
    </citation>
    <scope>NUCLEOTIDE SEQUENCE [LARGE SCALE GENOMIC DNA]</scope>
    <source>
        <strain evidence="3 4">FWC-SCC4</strain>
    </source>
</reference>
<evidence type="ECO:0000313" key="3">
    <source>
        <dbReference type="EMBL" id="WOF15482.1"/>
    </source>
</evidence>
<organism evidence="3 4">
    <name type="scientific">Methanochimaera problematica</name>
    <dbReference type="NCBI Taxonomy" id="2609417"/>
    <lineage>
        <taxon>Archaea</taxon>
        <taxon>Methanobacteriati</taxon>
        <taxon>Methanobacteriota</taxon>
        <taxon>Stenosarchaea group</taxon>
        <taxon>Methanomicrobia</taxon>
        <taxon>Methanomicrobiales</taxon>
        <taxon>Methanomicrobiaceae</taxon>
        <taxon>Methanochimaera</taxon>
    </lineage>
</organism>
<dbReference type="Gene3D" id="3.40.50.620">
    <property type="entry name" value="HUPs"/>
    <property type="match status" value="1"/>
</dbReference>
<evidence type="ECO:0000313" key="4">
    <source>
        <dbReference type="Proteomes" id="UP001301797"/>
    </source>
</evidence>
<comment type="similarity">
    <text evidence="1">Belongs to the universal stress protein A family.</text>
</comment>
<proteinExistence type="inferred from homology"/>
<evidence type="ECO:0000256" key="1">
    <source>
        <dbReference type="ARBA" id="ARBA00008791"/>
    </source>
</evidence>
<sequence length="150" mass="16559">MKMMVLLDGSKWSQKAAMHALMLAKKNDEAEVVLFAVLDSSEIKAAAFYLCMQSDMCDMIGEHEAKILRDLRKNINDDIADLMLQLNKAGVKCSSKVVTGKRVEEIVKEFNSDGYNLVVMGAFGKKSNIKVGTLYGDIAKEIDAPILIVN</sequence>
<dbReference type="KEGG" id="mefw:F1737_01685"/>
<dbReference type="GeneID" id="85228840"/>
<accession>A0AA97FBG8</accession>
<evidence type="ECO:0000259" key="2">
    <source>
        <dbReference type="Pfam" id="PF00582"/>
    </source>
</evidence>
<dbReference type="Pfam" id="PF00582">
    <property type="entry name" value="Usp"/>
    <property type="match status" value="1"/>
</dbReference>
<keyword evidence="4" id="KW-1185">Reference proteome</keyword>
<dbReference type="Proteomes" id="UP001301797">
    <property type="component" value="Chromosome"/>
</dbReference>
<dbReference type="RefSeq" id="WP_317137052.1">
    <property type="nucleotide sequence ID" value="NZ_CP043875.1"/>
</dbReference>
<dbReference type="InterPro" id="IPR006016">
    <property type="entry name" value="UspA"/>
</dbReference>
<dbReference type="CDD" id="cd00293">
    <property type="entry name" value="USP-like"/>
    <property type="match status" value="1"/>
</dbReference>
<feature type="domain" description="UspA" evidence="2">
    <location>
        <begin position="2"/>
        <end position="149"/>
    </location>
</feature>
<protein>
    <submittedName>
        <fullName evidence="3">Universal stress protein</fullName>
    </submittedName>
</protein>
<dbReference type="SUPFAM" id="SSF52402">
    <property type="entry name" value="Adenine nucleotide alpha hydrolases-like"/>
    <property type="match status" value="1"/>
</dbReference>
<dbReference type="EMBL" id="CP043875">
    <property type="protein sequence ID" value="WOF15482.1"/>
    <property type="molecule type" value="Genomic_DNA"/>
</dbReference>
<name>A0AA97FBG8_9EURY</name>
<gene>
    <name evidence="3" type="ORF">F1737_01685</name>
</gene>
<dbReference type="InterPro" id="IPR014729">
    <property type="entry name" value="Rossmann-like_a/b/a_fold"/>
</dbReference>
<dbReference type="PANTHER" id="PTHR46268:SF25">
    <property type="entry name" value="USPA DOMAIN PROTEIN"/>
    <property type="match status" value="1"/>
</dbReference>